<protein>
    <submittedName>
        <fullName evidence="6">ABC transporter ATP-binding protein</fullName>
    </submittedName>
</protein>
<keyword evidence="2" id="KW-0547">Nucleotide-binding</keyword>
<organism evidence="6 7">
    <name type="scientific">Actinomadura parmotrematis</name>
    <dbReference type="NCBI Taxonomy" id="2864039"/>
    <lineage>
        <taxon>Bacteria</taxon>
        <taxon>Bacillati</taxon>
        <taxon>Actinomycetota</taxon>
        <taxon>Actinomycetes</taxon>
        <taxon>Streptosporangiales</taxon>
        <taxon>Thermomonosporaceae</taxon>
        <taxon>Actinomadura</taxon>
    </lineage>
</organism>
<dbReference type="EMBL" id="JAIBOA010000031">
    <property type="protein sequence ID" value="MBW8487216.1"/>
    <property type="molecule type" value="Genomic_DNA"/>
</dbReference>
<dbReference type="InterPro" id="IPR027417">
    <property type="entry name" value="P-loop_NTPase"/>
</dbReference>
<accession>A0ABS7G3U9</accession>
<dbReference type="Gene3D" id="3.40.50.300">
    <property type="entry name" value="P-loop containing nucleotide triphosphate hydrolases"/>
    <property type="match status" value="1"/>
</dbReference>
<dbReference type="InterPro" id="IPR017871">
    <property type="entry name" value="ABC_transporter-like_CS"/>
</dbReference>
<dbReference type="RefSeq" id="WP_220170452.1">
    <property type="nucleotide sequence ID" value="NZ_JAIBOA010000031.1"/>
</dbReference>
<dbReference type="CDD" id="cd03293">
    <property type="entry name" value="ABC_NrtD_SsuB_transporters"/>
    <property type="match status" value="1"/>
</dbReference>
<dbReference type="PROSITE" id="PS00211">
    <property type="entry name" value="ABC_TRANSPORTER_1"/>
    <property type="match status" value="1"/>
</dbReference>
<evidence type="ECO:0000256" key="4">
    <source>
        <dbReference type="SAM" id="MobiDB-lite"/>
    </source>
</evidence>
<proteinExistence type="predicted"/>
<comment type="caution">
    <text evidence="6">The sequence shown here is derived from an EMBL/GenBank/DDBJ whole genome shotgun (WGS) entry which is preliminary data.</text>
</comment>
<feature type="region of interest" description="Disordered" evidence="4">
    <location>
        <begin position="1"/>
        <end position="23"/>
    </location>
</feature>
<dbReference type="SMART" id="SM00382">
    <property type="entry name" value="AAA"/>
    <property type="match status" value="1"/>
</dbReference>
<dbReference type="GO" id="GO:0005524">
    <property type="term" value="F:ATP binding"/>
    <property type="evidence" value="ECO:0007669"/>
    <property type="project" value="UniProtKB-KW"/>
</dbReference>
<evidence type="ECO:0000256" key="1">
    <source>
        <dbReference type="ARBA" id="ARBA00022448"/>
    </source>
</evidence>
<dbReference type="PROSITE" id="PS50893">
    <property type="entry name" value="ABC_TRANSPORTER_2"/>
    <property type="match status" value="1"/>
</dbReference>
<dbReference type="PANTHER" id="PTHR42788:SF13">
    <property type="entry name" value="ALIPHATIC SULFONATES IMPORT ATP-BINDING PROTEIN SSUB"/>
    <property type="match status" value="1"/>
</dbReference>
<evidence type="ECO:0000313" key="7">
    <source>
        <dbReference type="Proteomes" id="UP000774570"/>
    </source>
</evidence>
<reference evidence="6 7" key="1">
    <citation type="submission" date="2021-07" db="EMBL/GenBank/DDBJ databases">
        <title>Actinomadura sp. PM05-2 isolated from lichen.</title>
        <authorList>
            <person name="Somphong A."/>
            <person name="Phongsopitanun W."/>
            <person name="Tanasupawat S."/>
            <person name="Peongsungnone V."/>
        </authorList>
    </citation>
    <scope>NUCLEOTIDE SEQUENCE [LARGE SCALE GENOMIC DNA]</scope>
    <source>
        <strain evidence="6 7">PM05-2</strain>
    </source>
</reference>
<keyword evidence="7" id="KW-1185">Reference proteome</keyword>
<evidence type="ECO:0000256" key="2">
    <source>
        <dbReference type="ARBA" id="ARBA00022741"/>
    </source>
</evidence>
<dbReference type="InterPro" id="IPR003439">
    <property type="entry name" value="ABC_transporter-like_ATP-bd"/>
</dbReference>
<keyword evidence="1" id="KW-0813">Transport</keyword>
<dbReference type="Pfam" id="PF00005">
    <property type="entry name" value="ABC_tran"/>
    <property type="match status" value="1"/>
</dbReference>
<feature type="compositionally biased region" description="Pro residues" evidence="4">
    <location>
        <begin position="9"/>
        <end position="19"/>
    </location>
</feature>
<dbReference type="InterPro" id="IPR050166">
    <property type="entry name" value="ABC_transporter_ATP-bind"/>
</dbReference>
<evidence type="ECO:0000259" key="5">
    <source>
        <dbReference type="PROSITE" id="PS50893"/>
    </source>
</evidence>
<dbReference type="SUPFAM" id="SSF52540">
    <property type="entry name" value="P-loop containing nucleoside triphosphate hydrolases"/>
    <property type="match status" value="1"/>
</dbReference>
<dbReference type="InterPro" id="IPR003593">
    <property type="entry name" value="AAA+_ATPase"/>
</dbReference>
<keyword evidence="3 6" id="KW-0067">ATP-binding</keyword>
<name>A0ABS7G3U9_9ACTN</name>
<sequence length="274" mass="29674">MPGHAHPEPAAPAAPPDAAPPRLRTEDVSVSFTAKGRPRPVLDGISLTVGQGEIVGVVGRSGTGKTTLLNLLGGILRPDTGRILLDGRPFDRPTDRVITVFQDYGQALLPWRTVRRNVALGVERRLGRAEVAERVARALAMTRLEANADDLPWQLSGGMQQRVQIARALVMEPEVLLLDEPFGALDAMTRAALQDDLLKLQRATGFTVVFITHDVDEAVYVADRVLVLGGAPATVVREVVSGLPRDRDRLDTREAAAFVAARRALADELWGERP</sequence>
<evidence type="ECO:0000256" key="3">
    <source>
        <dbReference type="ARBA" id="ARBA00022840"/>
    </source>
</evidence>
<feature type="domain" description="ABC transporter" evidence="5">
    <location>
        <begin position="23"/>
        <end position="255"/>
    </location>
</feature>
<dbReference type="PANTHER" id="PTHR42788">
    <property type="entry name" value="TAURINE IMPORT ATP-BINDING PROTEIN-RELATED"/>
    <property type="match status" value="1"/>
</dbReference>
<dbReference type="Proteomes" id="UP000774570">
    <property type="component" value="Unassembled WGS sequence"/>
</dbReference>
<gene>
    <name evidence="6" type="ORF">K1Y72_32990</name>
</gene>
<evidence type="ECO:0000313" key="6">
    <source>
        <dbReference type="EMBL" id="MBW8487216.1"/>
    </source>
</evidence>